<dbReference type="SUPFAM" id="SSF50494">
    <property type="entry name" value="Trypsin-like serine proteases"/>
    <property type="match status" value="1"/>
</dbReference>
<evidence type="ECO:0000256" key="2">
    <source>
        <dbReference type="ARBA" id="ARBA00024195"/>
    </source>
</evidence>
<dbReference type="Pfam" id="PF00089">
    <property type="entry name" value="Trypsin"/>
    <property type="match status" value="2"/>
</dbReference>
<evidence type="ECO:0000256" key="1">
    <source>
        <dbReference type="ARBA" id="ARBA00023157"/>
    </source>
</evidence>
<sequence length="304" mass="34572">MAMELLRDNNQDKECGLRYLPKMETNKRIPHGQSVEVNEFPWHVAVWRHDQTICGGVLLTRNRILTAAHCIEECQLNNFGFQDRYETCTEKDNSYLDWLCLKKGKYSAIVGKGILSTLSEHHQRKEVFNVTQAYILPNYENRLGALANDFAVLHVERPEEEDFDQPVHLGCLWRGSMNNAPTRSCIAVGYGRTKTAPYSRILQKVNVAVNDCNEKYPTYFFKCVNANHKEQVVGCQGDSGSPVICPIDPNNNCSPYFVAGLLSTNENGARGVQCINDNKYSVINRLDNPYLIDNLQLERPHVQC</sequence>
<feature type="domain" description="Peptidase S1" evidence="3">
    <location>
        <begin position="29"/>
        <end position="291"/>
    </location>
</feature>
<dbReference type="InterPro" id="IPR051487">
    <property type="entry name" value="Ser/Thr_Proteases_Immune/Dev"/>
</dbReference>
<protein>
    <recommendedName>
        <fullName evidence="3">Peptidase S1 domain-containing protein</fullName>
    </recommendedName>
</protein>
<organism evidence="4 5">
    <name type="scientific">Clavelina lepadiformis</name>
    <name type="common">Light-bulb sea squirt</name>
    <name type="synonym">Ascidia lepadiformis</name>
    <dbReference type="NCBI Taxonomy" id="159417"/>
    <lineage>
        <taxon>Eukaryota</taxon>
        <taxon>Metazoa</taxon>
        <taxon>Chordata</taxon>
        <taxon>Tunicata</taxon>
        <taxon>Ascidiacea</taxon>
        <taxon>Aplousobranchia</taxon>
        <taxon>Clavelinidae</taxon>
        <taxon>Clavelina</taxon>
    </lineage>
</organism>
<keyword evidence="1" id="KW-1015">Disulfide bond</keyword>
<evidence type="ECO:0000313" key="4">
    <source>
        <dbReference type="EMBL" id="CAK8684790.1"/>
    </source>
</evidence>
<dbReference type="EMBL" id="CAWYQH010000098">
    <property type="protein sequence ID" value="CAK8684790.1"/>
    <property type="molecule type" value="Genomic_DNA"/>
</dbReference>
<evidence type="ECO:0000259" key="3">
    <source>
        <dbReference type="PROSITE" id="PS50240"/>
    </source>
</evidence>
<keyword evidence="5" id="KW-1185">Reference proteome</keyword>
<dbReference type="SMART" id="SM00020">
    <property type="entry name" value="Tryp_SPc"/>
    <property type="match status" value="1"/>
</dbReference>
<dbReference type="PROSITE" id="PS00134">
    <property type="entry name" value="TRYPSIN_HIS"/>
    <property type="match status" value="1"/>
</dbReference>
<comment type="caution">
    <text evidence="4">The sequence shown here is derived from an EMBL/GenBank/DDBJ whole genome shotgun (WGS) entry which is preliminary data.</text>
</comment>
<dbReference type="PRINTS" id="PR00722">
    <property type="entry name" value="CHYMOTRYPSIN"/>
</dbReference>
<dbReference type="PROSITE" id="PS50240">
    <property type="entry name" value="TRYPSIN_DOM"/>
    <property type="match status" value="1"/>
</dbReference>
<accession>A0ABP0FZX9</accession>
<dbReference type="InterPro" id="IPR001254">
    <property type="entry name" value="Trypsin_dom"/>
</dbReference>
<proteinExistence type="inferred from homology"/>
<dbReference type="InterPro" id="IPR043504">
    <property type="entry name" value="Peptidase_S1_PA_chymotrypsin"/>
</dbReference>
<name>A0ABP0FZX9_CLALP</name>
<dbReference type="InterPro" id="IPR001314">
    <property type="entry name" value="Peptidase_S1A"/>
</dbReference>
<dbReference type="PANTHER" id="PTHR24256">
    <property type="entry name" value="TRYPTASE-RELATED"/>
    <property type="match status" value="1"/>
</dbReference>
<evidence type="ECO:0000313" key="5">
    <source>
        <dbReference type="Proteomes" id="UP001642483"/>
    </source>
</evidence>
<gene>
    <name evidence="4" type="ORF">CVLEPA_LOCUS15904</name>
</gene>
<dbReference type="Proteomes" id="UP001642483">
    <property type="component" value="Unassembled WGS sequence"/>
</dbReference>
<dbReference type="Gene3D" id="2.40.10.10">
    <property type="entry name" value="Trypsin-like serine proteases"/>
    <property type="match status" value="1"/>
</dbReference>
<dbReference type="InterPro" id="IPR009003">
    <property type="entry name" value="Peptidase_S1_PA"/>
</dbReference>
<comment type="similarity">
    <text evidence="2">Belongs to the peptidase S1 family. CLIP subfamily.</text>
</comment>
<reference evidence="4 5" key="1">
    <citation type="submission" date="2024-02" db="EMBL/GenBank/DDBJ databases">
        <authorList>
            <person name="Daric V."/>
            <person name="Darras S."/>
        </authorList>
    </citation>
    <scope>NUCLEOTIDE SEQUENCE [LARGE SCALE GENOMIC DNA]</scope>
</reference>
<dbReference type="InterPro" id="IPR018114">
    <property type="entry name" value="TRYPSIN_HIS"/>
</dbReference>